<proteinExistence type="predicted"/>
<name>A0A6B8RMF9_9BACL</name>
<dbReference type="AlphaFoldDB" id="A0A6B8RMF9"/>
<dbReference type="Proteomes" id="UP000426246">
    <property type="component" value="Chromosome"/>
</dbReference>
<dbReference type="InterPro" id="IPR000361">
    <property type="entry name" value="ATAP_core_dom"/>
</dbReference>
<dbReference type="Gene3D" id="2.60.300.12">
    <property type="entry name" value="HesB-like domain"/>
    <property type="match status" value="1"/>
</dbReference>
<dbReference type="InterPro" id="IPR035903">
    <property type="entry name" value="HesB-like_dom_sf"/>
</dbReference>
<protein>
    <recommendedName>
        <fullName evidence="1">Core domain-containing protein</fullName>
    </recommendedName>
</protein>
<evidence type="ECO:0000313" key="2">
    <source>
        <dbReference type="EMBL" id="QGQ96725.1"/>
    </source>
</evidence>
<keyword evidence="3" id="KW-1185">Reference proteome</keyword>
<dbReference type="SUPFAM" id="SSF89360">
    <property type="entry name" value="HesB-like domain"/>
    <property type="match status" value="1"/>
</dbReference>
<gene>
    <name evidence="2" type="ORF">EHS13_18490</name>
</gene>
<reference evidence="3" key="1">
    <citation type="submission" date="2018-11" db="EMBL/GenBank/DDBJ databases">
        <title>Complete genome sequence of Paenibacillus sp. ML311-T8.</title>
        <authorList>
            <person name="Nam Y.-D."/>
            <person name="Kang J."/>
            <person name="Chung W.-H."/>
            <person name="Park Y.S."/>
        </authorList>
    </citation>
    <scope>NUCLEOTIDE SEQUENCE [LARGE SCALE GENOMIC DNA]</scope>
    <source>
        <strain evidence="3">ML311-T8</strain>
    </source>
</reference>
<feature type="domain" description="Core" evidence="1">
    <location>
        <begin position="1"/>
        <end position="106"/>
    </location>
</feature>
<dbReference type="OrthoDB" id="2361087at2"/>
<dbReference type="KEGG" id="ppsc:EHS13_18490"/>
<evidence type="ECO:0000313" key="3">
    <source>
        <dbReference type="Proteomes" id="UP000426246"/>
    </source>
</evidence>
<dbReference type="Pfam" id="PF01521">
    <property type="entry name" value="Fe-S_biosyn"/>
    <property type="match status" value="1"/>
</dbReference>
<sequence>MEITVTANAQNEITAQLAKNDMHALKLVYDNEGCGCAVNGVAQLWMVPAAAESEAWSEATGSDLHILYARKDEIYFEDRLIIDYKASGRSFILKSSNQIYNNNLNLIAKGALQ</sequence>
<evidence type="ECO:0000259" key="1">
    <source>
        <dbReference type="Pfam" id="PF01521"/>
    </source>
</evidence>
<dbReference type="EMBL" id="CP034235">
    <property type="protein sequence ID" value="QGQ96725.1"/>
    <property type="molecule type" value="Genomic_DNA"/>
</dbReference>
<accession>A0A6B8RMF9</accession>
<dbReference type="RefSeq" id="WP_155701798.1">
    <property type="nucleotide sequence ID" value="NZ_CP034235.1"/>
</dbReference>
<organism evidence="2 3">
    <name type="scientific">Paenibacillus psychroresistens</name>
    <dbReference type="NCBI Taxonomy" id="1778678"/>
    <lineage>
        <taxon>Bacteria</taxon>
        <taxon>Bacillati</taxon>
        <taxon>Bacillota</taxon>
        <taxon>Bacilli</taxon>
        <taxon>Bacillales</taxon>
        <taxon>Paenibacillaceae</taxon>
        <taxon>Paenibacillus</taxon>
    </lineage>
</organism>